<dbReference type="InParanoid" id="K1X0A3"/>
<dbReference type="Gene3D" id="3.10.450.30">
    <property type="entry name" value="Microbial ribonucleases"/>
    <property type="match status" value="1"/>
</dbReference>
<sequence length="152" mass="16328">MLLSFPSLVPITLLLTTALSSPIPGNIEPRKTSTVCNEVSYTAAEVTECTDAAYKHHKQGTKPGGSPFPQEFENLESFTLAVKPPYEAFPLKKEGVYTGGDPGPDRCLISTTSGKYAGVITSSGAENDDSWVKCSRRSVHLLFGGNWVPHSP</sequence>
<dbReference type="GO" id="GO:0046589">
    <property type="term" value="F:ribonuclease T1 activity"/>
    <property type="evidence" value="ECO:0007669"/>
    <property type="project" value="UniProtKB-EC"/>
</dbReference>
<name>K1X0A3_MARBU</name>
<evidence type="ECO:0000256" key="9">
    <source>
        <dbReference type="SAM" id="SignalP"/>
    </source>
</evidence>
<dbReference type="PANTHER" id="PTHR42104:SF1">
    <property type="entry name" value="EXTRACELLULAR GUANYL-SPECIFIC RIBONUCLEASE RNTA (AFU_ORTHOLOGUE AFUA_4G03230)"/>
    <property type="match status" value="1"/>
</dbReference>
<dbReference type="HOGENOM" id="CLU_111658_2_0_1"/>
<accession>K1X0A3</accession>
<dbReference type="InterPro" id="IPR016191">
    <property type="entry name" value="Ribonuclease/ribotoxin"/>
</dbReference>
<dbReference type="AlphaFoldDB" id="K1X0A3"/>
<evidence type="ECO:0000256" key="4">
    <source>
        <dbReference type="ARBA" id="ARBA00022759"/>
    </source>
</evidence>
<dbReference type="GeneID" id="18759524"/>
<dbReference type="InterPro" id="IPR000026">
    <property type="entry name" value="N1-like"/>
</dbReference>
<dbReference type="OrthoDB" id="5425539at2759"/>
<gene>
    <name evidence="10" type="ORF">MBM_03589</name>
</gene>
<dbReference type="GO" id="GO:0016787">
    <property type="term" value="F:hydrolase activity"/>
    <property type="evidence" value="ECO:0007669"/>
    <property type="project" value="UniProtKB-KW"/>
</dbReference>
<evidence type="ECO:0000256" key="1">
    <source>
        <dbReference type="ARBA" id="ARBA00009006"/>
    </source>
</evidence>
<comment type="catalytic activity">
    <reaction evidence="8">
        <text>[RNA] containing guanosine + H2O = an [RNA fragment]-3'-guanosine-3'-phosphate + a 5'-hydroxy-ribonucleotide-3'-[RNA fragment].</text>
        <dbReference type="EC" id="4.6.1.24"/>
    </reaction>
</comment>
<keyword evidence="4" id="KW-0255">Endonuclease</keyword>
<dbReference type="KEGG" id="mbe:MBM_03589"/>
<evidence type="ECO:0000256" key="5">
    <source>
        <dbReference type="ARBA" id="ARBA00022801"/>
    </source>
</evidence>
<dbReference type="OMA" id="YEFPLRT"/>
<evidence type="ECO:0000313" key="11">
    <source>
        <dbReference type="Proteomes" id="UP000006753"/>
    </source>
</evidence>
<dbReference type="EC" id="4.6.1.24" evidence="2"/>
<evidence type="ECO:0000256" key="7">
    <source>
        <dbReference type="ARBA" id="ARBA00023239"/>
    </source>
</evidence>
<evidence type="ECO:0000256" key="2">
    <source>
        <dbReference type="ARBA" id="ARBA00012549"/>
    </source>
</evidence>
<keyword evidence="9" id="KW-0732">Signal</keyword>
<keyword evidence="11" id="KW-1185">Reference proteome</keyword>
<comment type="similarity">
    <text evidence="1">Belongs to the ribonuclease N1/T1 family.</text>
</comment>
<protein>
    <recommendedName>
        <fullName evidence="2">ribonuclease T1</fullName>
        <ecNumber evidence="2">4.6.1.24</ecNumber>
    </recommendedName>
</protein>
<dbReference type="SUPFAM" id="SSF53933">
    <property type="entry name" value="Microbial ribonucleases"/>
    <property type="match status" value="1"/>
</dbReference>
<dbReference type="Proteomes" id="UP000006753">
    <property type="component" value="Unassembled WGS sequence"/>
</dbReference>
<dbReference type="EMBL" id="JH921433">
    <property type="protein sequence ID" value="EKD18596.1"/>
    <property type="molecule type" value="Genomic_DNA"/>
</dbReference>
<keyword evidence="7" id="KW-0456">Lyase</keyword>
<dbReference type="PANTHER" id="PTHR42104">
    <property type="entry name" value="EXTRACELLULAR GUANYL-SPECIFIC RIBONUCLEASE RNTA (AFU_ORTHOLOGUE AFUA_4G03230)"/>
    <property type="match status" value="1"/>
</dbReference>
<feature type="signal peptide" evidence="9">
    <location>
        <begin position="1"/>
        <end position="20"/>
    </location>
</feature>
<keyword evidence="5" id="KW-0378">Hydrolase</keyword>
<dbReference type="GO" id="GO:0003723">
    <property type="term" value="F:RNA binding"/>
    <property type="evidence" value="ECO:0007669"/>
    <property type="project" value="InterPro"/>
</dbReference>
<feature type="chain" id="PRO_5003854827" description="ribonuclease T1" evidence="9">
    <location>
        <begin position="21"/>
        <end position="152"/>
    </location>
</feature>
<keyword evidence="6" id="KW-1015">Disulfide bond</keyword>
<evidence type="ECO:0000313" key="10">
    <source>
        <dbReference type="EMBL" id="EKD18596.1"/>
    </source>
</evidence>
<evidence type="ECO:0000256" key="8">
    <source>
        <dbReference type="ARBA" id="ARBA00034015"/>
    </source>
</evidence>
<evidence type="ECO:0000256" key="3">
    <source>
        <dbReference type="ARBA" id="ARBA00022722"/>
    </source>
</evidence>
<proteinExistence type="inferred from homology"/>
<organism evidence="10 11">
    <name type="scientific">Marssonina brunnea f. sp. multigermtubi (strain MB_m1)</name>
    <name type="common">Marssonina leaf spot fungus</name>
    <dbReference type="NCBI Taxonomy" id="1072389"/>
    <lineage>
        <taxon>Eukaryota</taxon>
        <taxon>Fungi</taxon>
        <taxon>Dikarya</taxon>
        <taxon>Ascomycota</taxon>
        <taxon>Pezizomycotina</taxon>
        <taxon>Leotiomycetes</taxon>
        <taxon>Helotiales</taxon>
        <taxon>Drepanopezizaceae</taxon>
        <taxon>Drepanopeziza</taxon>
    </lineage>
</organism>
<reference evidence="10 11" key="1">
    <citation type="journal article" date="2012" name="BMC Genomics">
        <title>Sequencing the genome of Marssonina brunnea reveals fungus-poplar co-evolution.</title>
        <authorList>
            <person name="Zhu S."/>
            <person name="Cao Y.-Z."/>
            <person name="Jiang C."/>
            <person name="Tan B.-Y."/>
            <person name="Wang Z."/>
            <person name="Feng S."/>
            <person name="Zhang L."/>
            <person name="Su X.-H."/>
            <person name="Brejova B."/>
            <person name="Vinar T."/>
            <person name="Xu M."/>
            <person name="Wang M.-X."/>
            <person name="Zhang S.-G."/>
            <person name="Huang M.-R."/>
            <person name="Wu R."/>
            <person name="Zhou Y."/>
        </authorList>
    </citation>
    <scope>NUCLEOTIDE SEQUENCE [LARGE SCALE GENOMIC DNA]</scope>
    <source>
        <strain evidence="10 11">MB_m1</strain>
    </source>
</reference>
<dbReference type="Pfam" id="PF00545">
    <property type="entry name" value="Ribonuclease"/>
    <property type="match status" value="1"/>
</dbReference>
<evidence type="ECO:0000256" key="6">
    <source>
        <dbReference type="ARBA" id="ARBA00023157"/>
    </source>
</evidence>
<keyword evidence="3" id="KW-0540">Nuclease</keyword>